<dbReference type="PANTHER" id="PTHR14187">
    <property type="entry name" value="ALPHA KINASE/ELONGATION FACTOR 2 KINASE"/>
    <property type="match status" value="1"/>
</dbReference>
<evidence type="ECO:0000313" key="4">
    <source>
        <dbReference type="Proteomes" id="UP000515152"/>
    </source>
</evidence>
<evidence type="ECO:0000256" key="1">
    <source>
        <dbReference type="ARBA" id="ARBA00007381"/>
    </source>
</evidence>
<dbReference type="GO" id="GO:0140662">
    <property type="term" value="F:ATP-dependent protein folding chaperone"/>
    <property type="evidence" value="ECO:0007669"/>
    <property type="project" value="InterPro"/>
</dbReference>
<gene>
    <name evidence="5" type="primary">LOC105902073</name>
</gene>
<proteinExistence type="inferred from homology"/>
<comment type="similarity">
    <text evidence="1">Belongs to the heat shock protein 70 family.</text>
</comment>
<dbReference type="RefSeq" id="XP_031433579.2">
    <property type="nucleotide sequence ID" value="XM_031577719.2"/>
</dbReference>
<dbReference type="OrthoDB" id="2963168at2759"/>
<sequence>MNDIPMDDIEEVGIDFGTAYSGYCFCERSNPSDILNPHWGKSGGFDTLKTPTCILFDEDGTFLDFGYEALMAYKRIGQNNKRFFNNFKMQLYNKNINRNTMISDSEGKPMEAMKVFSESLRYLKDHALNMIRKHTCGRTFSASDVTWALTVPAIWEPAAKQFMREAAIQGGLITETSRELFMASEQEAASVWCKKLFRDDIPEILFGTQFIVVDCGGGTVDITVHRVVYEISLPRQLMELNKASGNDMGGGTVDAKFKNLLRDTFGHDLWDKYEKDHPSEVQRMMFDFTTFKCNKKMKDVYIPCHFNLITLAQEKQDICRFFTDVQGVSWSEGSIKISFSKLEELFRESLDKIVQDIRALIHTPELHIDCILLVGGYASCNILQNEVKEQFGCLCRILCPDDAQLAVAKGLVLFALRGMRARARDPAWLSMNVFSWI</sequence>
<keyword evidence="2" id="KW-0547">Nucleotide-binding</keyword>
<protein>
    <submittedName>
        <fullName evidence="5">Heat shock 70 kDa protein 12A-like</fullName>
    </submittedName>
</protein>
<evidence type="ECO:0000313" key="5">
    <source>
        <dbReference type="RefSeq" id="XP_031433579.2"/>
    </source>
</evidence>
<accession>A0A6P8G319</accession>
<dbReference type="GeneID" id="105902073"/>
<dbReference type="InterPro" id="IPR013126">
    <property type="entry name" value="Hsp_70_fam"/>
</dbReference>
<keyword evidence="4" id="KW-1185">Reference proteome</keyword>
<reference evidence="5" key="1">
    <citation type="submission" date="2025-08" db="UniProtKB">
        <authorList>
            <consortium name="RefSeq"/>
        </authorList>
    </citation>
    <scope>IDENTIFICATION</scope>
</reference>
<dbReference type="KEGG" id="char:105902073"/>
<dbReference type="Pfam" id="PF00012">
    <property type="entry name" value="HSP70"/>
    <property type="match status" value="1"/>
</dbReference>
<name>A0A6P8G319_CLUHA</name>
<evidence type="ECO:0000256" key="3">
    <source>
        <dbReference type="ARBA" id="ARBA00022840"/>
    </source>
</evidence>
<organism evidence="4 5">
    <name type="scientific">Clupea harengus</name>
    <name type="common">Atlantic herring</name>
    <dbReference type="NCBI Taxonomy" id="7950"/>
    <lineage>
        <taxon>Eukaryota</taxon>
        <taxon>Metazoa</taxon>
        <taxon>Chordata</taxon>
        <taxon>Craniata</taxon>
        <taxon>Vertebrata</taxon>
        <taxon>Euteleostomi</taxon>
        <taxon>Actinopterygii</taxon>
        <taxon>Neopterygii</taxon>
        <taxon>Teleostei</taxon>
        <taxon>Clupei</taxon>
        <taxon>Clupeiformes</taxon>
        <taxon>Clupeoidei</taxon>
        <taxon>Clupeidae</taxon>
        <taxon>Clupea</taxon>
    </lineage>
</organism>
<dbReference type="CDD" id="cd10229">
    <property type="entry name" value="ASKHA_NBD_HSP70_HSPA12"/>
    <property type="match status" value="1"/>
</dbReference>
<dbReference type="Proteomes" id="UP000515152">
    <property type="component" value="Chromosome 2"/>
</dbReference>
<dbReference type="PANTHER" id="PTHR14187:SF5">
    <property type="entry name" value="HEAT SHOCK 70 KDA PROTEIN 12A"/>
    <property type="match status" value="1"/>
</dbReference>
<keyword evidence="3" id="KW-0067">ATP-binding</keyword>
<evidence type="ECO:0000256" key="2">
    <source>
        <dbReference type="ARBA" id="ARBA00022741"/>
    </source>
</evidence>
<dbReference type="AlphaFoldDB" id="A0A6P8G319"/>
<dbReference type="GO" id="GO:0005524">
    <property type="term" value="F:ATP binding"/>
    <property type="evidence" value="ECO:0007669"/>
    <property type="project" value="UniProtKB-KW"/>
</dbReference>